<dbReference type="InterPro" id="IPR002213">
    <property type="entry name" value="UDP_glucos_trans"/>
</dbReference>
<dbReference type="PaxDb" id="4097-A0A1S3YN47"/>
<evidence type="ECO:0000256" key="1">
    <source>
        <dbReference type="ARBA" id="ARBA00009995"/>
    </source>
</evidence>
<dbReference type="RefSeq" id="XP_016453716.1">
    <property type="nucleotide sequence ID" value="XM_016598230.1"/>
</dbReference>
<dbReference type="AlphaFoldDB" id="A0A1S3YN47"/>
<evidence type="ECO:0000313" key="5">
    <source>
        <dbReference type="RefSeq" id="XP_016453716.1"/>
    </source>
</evidence>
<evidence type="ECO:0000256" key="3">
    <source>
        <dbReference type="ARBA" id="ARBA00022679"/>
    </source>
</evidence>
<evidence type="ECO:0000313" key="4">
    <source>
        <dbReference type="Proteomes" id="UP000790787"/>
    </source>
</evidence>
<dbReference type="GeneID" id="107778051"/>
<dbReference type="Pfam" id="PF00201">
    <property type="entry name" value="UDPGT"/>
    <property type="match status" value="1"/>
</dbReference>
<dbReference type="SMR" id="A0A1S3YN47"/>
<reference evidence="4" key="1">
    <citation type="journal article" date="2014" name="Nat. Commun.">
        <title>The tobacco genome sequence and its comparison with those of tomato and potato.</title>
        <authorList>
            <person name="Sierro N."/>
            <person name="Battey J.N."/>
            <person name="Ouadi S."/>
            <person name="Bakaher N."/>
            <person name="Bovet L."/>
            <person name="Willig A."/>
            <person name="Goepfert S."/>
            <person name="Peitsch M.C."/>
            <person name="Ivanov N.V."/>
        </authorList>
    </citation>
    <scope>NUCLEOTIDE SEQUENCE [LARGE SCALE GENOMIC DNA]</scope>
</reference>
<dbReference type="PANTHER" id="PTHR48048:SF76">
    <property type="entry name" value="UDP-GLYCOSYLTRANSFERASE 708D1-LIKE"/>
    <property type="match status" value="1"/>
</dbReference>
<dbReference type="KEGG" id="nta:107778051"/>
<dbReference type="CDD" id="cd03784">
    <property type="entry name" value="GT1_Gtf-like"/>
    <property type="match status" value="1"/>
</dbReference>
<proteinExistence type="inferred from homology"/>
<sequence>MVPFLRLASVLASQKCKITFITMKLEIFTTTSKLITNFFSNYPEIKQLDFHILPLNTSASKINDPFIIQIDAISNSLPQLGPLIDSLNEPVSAIVSDFIIASSLSQVSINLNIPLYIISTTSAKFYSTVAYLPVLLSENPTAFKNLSSNLEIPGLGSVPKSSIPRSWLDDSPSNYVLKAYLLPNSRSLPQVTGVFLNTFEWFEPETIAALDEGRLTSSLPLVFPVGPVGNNKLGEDNQFPWLDEQPAESVVYVSFGTREPISSQQLREIGKGLEICGYKFIWVLKEELLELFGSTVLDEMEKKGKIVKAGEYEEAIIEHPAIGLFMNQCEWDSVMNAAWSGVPILAWPQHGDQKFNAEVVEKAGLGRWVKEWGWGEENLVNGEEMAKMVKNLMGDVDMKVKAMKVREQARKAKGVGGSSEKRLRKFIETLQAEEK</sequence>
<dbReference type="GO" id="GO:0035251">
    <property type="term" value="F:UDP-glucosyltransferase activity"/>
    <property type="evidence" value="ECO:0007669"/>
    <property type="project" value="InterPro"/>
</dbReference>
<dbReference type="Gene3D" id="3.40.50.2000">
    <property type="entry name" value="Glycogen Phosphorylase B"/>
    <property type="match status" value="2"/>
</dbReference>
<reference evidence="5" key="2">
    <citation type="submission" date="2025-08" db="UniProtKB">
        <authorList>
            <consortium name="RefSeq"/>
        </authorList>
    </citation>
    <scope>IDENTIFICATION</scope>
</reference>
<accession>A0A1S3YN47</accession>
<protein>
    <submittedName>
        <fullName evidence="5">UDP-glycosyltransferase 708D1-like</fullName>
    </submittedName>
</protein>
<dbReference type="OrthoDB" id="5835829at2759"/>
<name>A0A1S3YN47_TOBAC</name>
<keyword evidence="4" id="KW-1185">Reference proteome</keyword>
<organism evidence="4 5">
    <name type="scientific">Nicotiana tabacum</name>
    <name type="common">Common tobacco</name>
    <dbReference type="NCBI Taxonomy" id="4097"/>
    <lineage>
        <taxon>Eukaryota</taxon>
        <taxon>Viridiplantae</taxon>
        <taxon>Streptophyta</taxon>
        <taxon>Embryophyta</taxon>
        <taxon>Tracheophyta</taxon>
        <taxon>Spermatophyta</taxon>
        <taxon>Magnoliopsida</taxon>
        <taxon>eudicotyledons</taxon>
        <taxon>Gunneridae</taxon>
        <taxon>Pentapetalae</taxon>
        <taxon>asterids</taxon>
        <taxon>lamiids</taxon>
        <taxon>Solanales</taxon>
        <taxon>Solanaceae</taxon>
        <taxon>Nicotianoideae</taxon>
        <taxon>Nicotianeae</taxon>
        <taxon>Nicotiana</taxon>
    </lineage>
</organism>
<dbReference type="SUPFAM" id="SSF53756">
    <property type="entry name" value="UDP-Glycosyltransferase/glycogen phosphorylase"/>
    <property type="match status" value="1"/>
</dbReference>
<keyword evidence="2" id="KW-0328">Glycosyltransferase</keyword>
<dbReference type="PANTHER" id="PTHR48048">
    <property type="entry name" value="GLYCOSYLTRANSFERASE"/>
    <property type="match status" value="1"/>
</dbReference>
<dbReference type="InterPro" id="IPR050481">
    <property type="entry name" value="UDP-glycosyltransf_plant"/>
</dbReference>
<evidence type="ECO:0000256" key="2">
    <source>
        <dbReference type="ARBA" id="ARBA00022676"/>
    </source>
</evidence>
<gene>
    <name evidence="5" type="primary">LOC107778051</name>
</gene>
<comment type="similarity">
    <text evidence="1">Belongs to the UDP-glycosyltransferase family.</text>
</comment>
<keyword evidence="3" id="KW-0808">Transferase</keyword>
<dbReference type="Proteomes" id="UP000790787">
    <property type="component" value="Chromosome 17"/>
</dbReference>